<accession>E3CX42</accession>
<organism evidence="1 2">
    <name type="scientific">Aminomonas paucivorans DSM 12260</name>
    <dbReference type="NCBI Taxonomy" id="584708"/>
    <lineage>
        <taxon>Bacteria</taxon>
        <taxon>Thermotogati</taxon>
        <taxon>Synergistota</taxon>
        <taxon>Synergistia</taxon>
        <taxon>Synergistales</taxon>
        <taxon>Synergistaceae</taxon>
        <taxon>Aminomonas</taxon>
    </lineage>
</organism>
<reference evidence="1 2" key="1">
    <citation type="journal article" date="2010" name="Stand. Genomic Sci.">
        <title>Non-contiguous finished genome sequence of Aminomonas paucivorans type strain (GLU-3).</title>
        <authorList>
            <person name="Pitluck S."/>
            <person name="Yasawong M."/>
            <person name="Held B."/>
            <person name="Lapidus A."/>
            <person name="Nolan M."/>
            <person name="Copeland A."/>
            <person name="Lucas S."/>
            <person name="Del Rio T.G."/>
            <person name="Tice H."/>
            <person name="Cheng J.F."/>
            <person name="Chertkov O."/>
            <person name="Goodwin L."/>
            <person name="Tapia R."/>
            <person name="Han C."/>
            <person name="Liolios K."/>
            <person name="Ivanova N."/>
            <person name="Mavromatis K."/>
            <person name="Ovchinnikova G."/>
            <person name="Pati A."/>
            <person name="Chen A."/>
            <person name="Palaniappan K."/>
            <person name="Land M."/>
            <person name="Hauser L."/>
            <person name="Chang Y.J."/>
            <person name="Jeffries C.D."/>
            <person name="Pukall R."/>
            <person name="Spring S."/>
            <person name="Rohde M."/>
            <person name="Sikorski J."/>
            <person name="Goker M."/>
            <person name="Woyke T."/>
            <person name="Bristow J."/>
            <person name="Eisen J.A."/>
            <person name="Markowitz V."/>
            <person name="Hugenholtz P."/>
            <person name="Kyrpides N.C."/>
            <person name="Klenk H.P."/>
        </authorList>
    </citation>
    <scope>NUCLEOTIDE SEQUENCE [LARGE SCALE GENOMIC DNA]</scope>
    <source>
        <strain evidence="1 2">DSM 12260</strain>
    </source>
</reference>
<name>E3CX42_9BACT</name>
<evidence type="ECO:0000313" key="2">
    <source>
        <dbReference type="Proteomes" id="UP000005096"/>
    </source>
</evidence>
<evidence type="ECO:0000313" key="1">
    <source>
        <dbReference type="EMBL" id="EFQ24389.1"/>
    </source>
</evidence>
<dbReference type="PaxDb" id="584708-Apau_1977"/>
<keyword evidence="2" id="KW-1185">Reference proteome</keyword>
<dbReference type="EMBL" id="CM001022">
    <property type="protein sequence ID" value="EFQ24389.1"/>
    <property type="molecule type" value="Genomic_DNA"/>
</dbReference>
<sequence>MDGRDRALDNIFLKILLRTLKCEWLYLKDYHEVRVLEL</sequence>
<dbReference type="HOGENOM" id="CLU_3323707_0_0_0"/>
<dbReference type="AlphaFoldDB" id="E3CX42"/>
<gene>
    <name evidence="1" type="ORF">Apau_1977</name>
</gene>
<dbReference type="Proteomes" id="UP000005096">
    <property type="component" value="Chromosome"/>
</dbReference>
<proteinExistence type="predicted"/>
<protein>
    <submittedName>
        <fullName evidence="1">Integrase catalytic region</fullName>
    </submittedName>
</protein>